<protein>
    <submittedName>
        <fullName evidence="1">Uncharacterized protein</fullName>
    </submittedName>
</protein>
<organism evidence="1 2">
    <name type="scientific">Myodes glareolus</name>
    <name type="common">Bank vole</name>
    <name type="synonym">Clethrionomys glareolus</name>
    <dbReference type="NCBI Taxonomy" id="447135"/>
    <lineage>
        <taxon>Eukaryota</taxon>
        <taxon>Metazoa</taxon>
        <taxon>Chordata</taxon>
        <taxon>Craniata</taxon>
        <taxon>Vertebrata</taxon>
        <taxon>Euteleostomi</taxon>
        <taxon>Mammalia</taxon>
        <taxon>Eutheria</taxon>
        <taxon>Euarchontoglires</taxon>
        <taxon>Glires</taxon>
        <taxon>Rodentia</taxon>
        <taxon>Myomorpha</taxon>
        <taxon>Muroidea</taxon>
        <taxon>Cricetidae</taxon>
        <taxon>Arvicolinae</taxon>
        <taxon>Myodes</taxon>
    </lineage>
</organism>
<gene>
    <name evidence="1" type="ORF">U0070_011476</name>
</gene>
<name>A0AAW0HNS1_MYOGA</name>
<sequence length="64" mass="7205">MEPSERLASLQALWDSQTLAEPGPCDGKDNRIANSCQTDADVDTIYLTQDTRELNLQDFSHLEH</sequence>
<proteinExistence type="predicted"/>
<dbReference type="Proteomes" id="UP001488838">
    <property type="component" value="Unassembled WGS sequence"/>
</dbReference>
<feature type="non-terminal residue" evidence="1">
    <location>
        <position position="64"/>
    </location>
</feature>
<reference evidence="1 2" key="1">
    <citation type="journal article" date="2023" name="bioRxiv">
        <title>Conserved and derived expression patterns and positive selection on dental genes reveal complex evolutionary context of ever-growing rodent molars.</title>
        <authorList>
            <person name="Calamari Z.T."/>
            <person name="Song A."/>
            <person name="Cohen E."/>
            <person name="Akter M."/>
            <person name="Roy R.D."/>
            <person name="Hallikas O."/>
            <person name="Christensen M.M."/>
            <person name="Li P."/>
            <person name="Marangoni P."/>
            <person name="Jernvall J."/>
            <person name="Klein O.D."/>
        </authorList>
    </citation>
    <scope>NUCLEOTIDE SEQUENCE [LARGE SCALE GENOMIC DNA]</scope>
    <source>
        <strain evidence="1">V071</strain>
    </source>
</reference>
<keyword evidence="2" id="KW-1185">Reference proteome</keyword>
<evidence type="ECO:0000313" key="2">
    <source>
        <dbReference type="Proteomes" id="UP001488838"/>
    </source>
</evidence>
<dbReference type="Gene3D" id="6.10.140.1850">
    <property type="match status" value="1"/>
</dbReference>
<evidence type="ECO:0000313" key="1">
    <source>
        <dbReference type="EMBL" id="KAK7803295.1"/>
    </source>
</evidence>
<accession>A0AAW0HNS1</accession>
<comment type="caution">
    <text evidence="1">The sequence shown here is derived from an EMBL/GenBank/DDBJ whole genome shotgun (WGS) entry which is preliminary data.</text>
</comment>
<dbReference type="EMBL" id="JBBHLL010000426">
    <property type="protein sequence ID" value="KAK7803295.1"/>
    <property type="molecule type" value="Genomic_DNA"/>
</dbReference>
<dbReference type="AlphaFoldDB" id="A0AAW0HNS1"/>